<dbReference type="GO" id="GO:0005634">
    <property type="term" value="C:nucleus"/>
    <property type="evidence" value="ECO:0007669"/>
    <property type="project" value="UniProtKB-SubCell"/>
</dbReference>
<dbReference type="Proteomes" id="UP000046395">
    <property type="component" value="Unassembled WGS sequence"/>
</dbReference>
<organism evidence="6 7">
    <name type="scientific">Trichuris muris</name>
    <name type="common">Mouse whipworm</name>
    <dbReference type="NCBI Taxonomy" id="70415"/>
    <lineage>
        <taxon>Eukaryota</taxon>
        <taxon>Metazoa</taxon>
        <taxon>Ecdysozoa</taxon>
        <taxon>Nematoda</taxon>
        <taxon>Enoplea</taxon>
        <taxon>Dorylaimia</taxon>
        <taxon>Trichinellida</taxon>
        <taxon>Trichuridae</taxon>
        <taxon>Trichuris</taxon>
    </lineage>
</organism>
<dbReference type="WBParaSite" id="TMUE_3000012528.1">
    <property type="protein sequence ID" value="TMUE_3000012528.1"/>
    <property type="gene ID" value="WBGene00301603"/>
</dbReference>
<sequence length="144" mass="16224">MYSVSLRSNTSCCSAILKSRCQIPFNLHANDGGEVLKPLDPDDCPDIVFKKPAPPRPAPARNPVVSRQNENLLRFLRTAWENFMRDFEKEHKDGTNCTLCGGSNQADSVPTDFEPFDLEKCLLDKVETFSRTVHTKCTWADVYG</sequence>
<keyword evidence="4" id="KW-0963">Cytoplasm</keyword>
<keyword evidence="5" id="KW-0539">Nucleus</keyword>
<protein>
    <submittedName>
        <fullName evidence="7">Uncharacterized protein</fullName>
    </submittedName>
</protein>
<evidence type="ECO:0000256" key="1">
    <source>
        <dbReference type="ARBA" id="ARBA00004123"/>
    </source>
</evidence>
<accession>A0A5S6QZF0</accession>
<evidence type="ECO:0000313" key="6">
    <source>
        <dbReference type="Proteomes" id="UP000046395"/>
    </source>
</evidence>
<proteinExistence type="inferred from homology"/>
<evidence type="ECO:0000256" key="3">
    <source>
        <dbReference type="ARBA" id="ARBA00010821"/>
    </source>
</evidence>
<evidence type="ECO:0000256" key="2">
    <source>
        <dbReference type="ARBA" id="ARBA00004210"/>
    </source>
</evidence>
<evidence type="ECO:0000256" key="4">
    <source>
        <dbReference type="ARBA" id="ARBA00022490"/>
    </source>
</evidence>
<evidence type="ECO:0000256" key="5">
    <source>
        <dbReference type="ARBA" id="ARBA00023242"/>
    </source>
</evidence>
<comment type="similarity">
    <text evidence="3">Belongs to the MCRIP family.</text>
</comment>
<dbReference type="GO" id="GO:0010494">
    <property type="term" value="C:cytoplasmic stress granule"/>
    <property type="evidence" value="ECO:0007669"/>
    <property type="project" value="UniProtKB-SubCell"/>
</dbReference>
<dbReference type="Pfam" id="PF14799">
    <property type="entry name" value="FAM195"/>
    <property type="match status" value="1"/>
</dbReference>
<reference evidence="7" key="1">
    <citation type="submission" date="2019-12" db="UniProtKB">
        <authorList>
            <consortium name="WormBaseParasite"/>
        </authorList>
    </citation>
    <scope>IDENTIFICATION</scope>
</reference>
<dbReference type="InterPro" id="IPR029428">
    <property type="entry name" value="MCRIP"/>
</dbReference>
<evidence type="ECO:0000313" key="7">
    <source>
        <dbReference type="WBParaSite" id="TMUE_3000012528.1"/>
    </source>
</evidence>
<comment type="subcellular location">
    <subcellularLocation>
        <location evidence="2">Cytoplasm</location>
        <location evidence="2">Stress granule</location>
    </subcellularLocation>
    <subcellularLocation>
        <location evidence="1">Nucleus</location>
    </subcellularLocation>
</comment>
<name>A0A5S6QZF0_TRIMR</name>
<keyword evidence="6" id="KW-1185">Reference proteome</keyword>
<dbReference type="AlphaFoldDB" id="A0A5S6QZF0"/>